<gene>
    <name evidence="3" type="ORF">ACFO5W_02780</name>
</gene>
<evidence type="ECO:0000313" key="3">
    <source>
        <dbReference type="EMBL" id="MFC4525553.1"/>
    </source>
</evidence>
<comment type="caution">
    <text evidence="3">The sequence shown here is derived from an EMBL/GenBank/DDBJ whole genome shotgun (WGS) entry which is preliminary data.</text>
</comment>
<dbReference type="EMBL" id="JBHSGA010000004">
    <property type="protein sequence ID" value="MFC4525553.1"/>
    <property type="molecule type" value="Genomic_DNA"/>
</dbReference>
<proteinExistence type="predicted"/>
<feature type="chain" id="PRO_5045180786" evidence="1">
    <location>
        <begin position="19"/>
        <end position="164"/>
    </location>
</feature>
<reference evidence="4" key="1">
    <citation type="journal article" date="2019" name="Int. J. Syst. Evol. Microbiol.">
        <title>The Global Catalogue of Microorganisms (GCM) 10K type strain sequencing project: providing services to taxonomists for standard genome sequencing and annotation.</title>
        <authorList>
            <consortium name="The Broad Institute Genomics Platform"/>
            <consortium name="The Broad Institute Genome Sequencing Center for Infectious Disease"/>
            <person name="Wu L."/>
            <person name="Ma J."/>
        </authorList>
    </citation>
    <scope>NUCLEOTIDE SEQUENCE [LARGE SCALE GENOMIC DNA]</scope>
    <source>
        <strain evidence="4">CCM 4481</strain>
    </source>
</reference>
<accession>A0ABV9BY35</accession>
<sequence>MKNSFLVFALLAAWAFCAACFASELHWTVTQHTYEGLPLFTRYPVDLDYDRSKAVFPIRMTASLTLSKVTANGLPEAAYNASLESLDNFVVEYFENREEGQCVLVETFNGKRHFYIYIAEQADVDGFKKVLAARFAGSEIEVATFRDPNWSFIKRYAAEYLQDH</sequence>
<evidence type="ECO:0000259" key="2">
    <source>
        <dbReference type="Pfam" id="PF05117"/>
    </source>
</evidence>
<dbReference type="Pfam" id="PF05117">
    <property type="entry name" value="DUF695"/>
    <property type="match status" value="1"/>
</dbReference>
<feature type="signal peptide" evidence="1">
    <location>
        <begin position="1"/>
        <end position="18"/>
    </location>
</feature>
<feature type="domain" description="DUF695" evidence="2">
    <location>
        <begin position="27"/>
        <end position="152"/>
    </location>
</feature>
<dbReference type="RefSeq" id="WP_266152080.1">
    <property type="nucleotide sequence ID" value="NZ_CP064028.1"/>
</dbReference>
<evidence type="ECO:0000313" key="4">
    <source>
        <dbReference type="Proteomes" id="UP001595961"/>
    </source>
</evidence>
<keyword evidence="4" id="KW-1185">Reference proteome</keyword>
<keyword evidence="1" id="KW-0732">Signal</keyword>
<protein>
    <submittedName>
        <fullName evidence="3">DUF695 domain-containing protein</fullName>
    </submittedName>
</protein>
<dbReference type="Proteomes" id="UP001595961">
    <property type="component" value="Unassembled WGS sequence"/>
</dbReference>
<dbReference type="InterPro" id="IPR016097">
    <property type="entry name" value="DUF695"/>
</dbReference>
<name>A0ABV9BY35_9GAMM</name>
<evidence type="ECO:0000256" key="1">
    <source>
        <dbReference type="SAM" id="SignalP"/>
    </source>
</evidence>
<organism evidence="3 4">
    <name type="scientific">Dyella halodurans</name>
    <dbReference type="NCBI Taxonomy" id="1920171"/>
    <lineage>
        <taxon>Bacteria</taxon>
        <taxon>Pseudomonadati</taxon>
        <taxon>Pseudomonadota</taxon>
        <taxon>Gammaproteobacteria</taxon>
        <taxon>Lysobacterales</taxon>
        <taxon>Rhodanobacteraceae</taxon>
        <taxon>Dyella</taxon>
    </lineage>
</organism>